<feature type="non-terminal residue" evidence="2">
    <location>
        <position position="1"/>
    </location>
</feature>
<accession>Q4V468</accession>
<dbReference type="AlphaFoldDB" id="Q4V468"/>
<reference evidence="2" key="1">
    <citation type="submission" date="2005-05" db="EMBL/GenBank/DDBJ databases">
        <authorList>
            <person name="Stapleton M."/>
            <person name="Carlson J."/>
            <person name="Chavez C."/>
            <person name="Frise E."/>
            <person name="George R."/>
            <person name="Pacleb J."/>
            <person name="Park S."/>
            <person name="Wan K."/>
            <person name="Yu C."/>
            <person name="Celniker S."/>
        </authorList>
    </citation>
    <scope>NUCLEOTIDE SEQUENCE</scope>
</reference>
<dbReference type="EMBL" id="BT023006">
    <property type="protein sequence ID" value="AAY55422.1"/>
    <property type="molecule type" value="mRNA"/>
</dbReference>
<evidence type="ECO:0000313" key="1">
    <source>
        <dbReference type="EMBL" id="AAY55422.1"/>
    </source>
</evidence>
<proteinExistence type="evidence at transcript level"/>
<sequence length="45" mass="5205">ICFTLRCVKIFLTLSHCAMFFILCFTNSNIDLQKASQFVCPRIFA</sequence>
<organism evidence="2">
    <name type="scientific">Drosophila melanogaster</name>
    <name type="common">Fruit fly</name>
    <dbReference type="NCBI Taxonomy" id="7227"/>
    <lineage>
        <taxon>Eukaryota</taxon>
        <taxon>Metazoa</taxon>
        <taxon>Ecdysozoa</taxon>
        <taxon>Arthropoda</taxon>
        <taxon>Hexapoda</taxon>
        <taxon>Insecta</taxon>
        <taxon>Pterygota</taxon>
        <taxon>Neoptera</taxon>
        <taxon>Endopterygota</taxon>
        <taxon>Diptera</taxon>
        <taxon>Brachycera</taxon>
        <taxon>Muscomorpha</taxon>
        <taxon>Ephydroidea</taxon>
        <taxon>Drosophilidae</taxon>
        <taxon>Drosophila</taxon>
        <taxon>Sophophora</taxon>
    </lineage>
</organism>
<protein>
    <submittedName>
        <fullName evidence="1">IP08480p</fullName>
    </submittedName>
    <submittedName>
        <fullName evidence="2">IP08780p</fullName>
    </submittedName>
</protein>
<name>Q4V468_DROME</name>
<evidence type="ECO:0000313" key="2">
    <source>
        <dbReference type="EMBL" id="AAY55554.1"/>
    </source>
</evidence>
<dbReference type="EMBL" id="BT023138">
    <property type="protein sequence ID" value="AAY55554.1"/>
    <property type="molecule type" value="mRNA"/>
</dbReference>